<evidence type="ECO:0000313" key="3">
    <source>
        <dbReference type="Proteomes" id="UP000193560"/>
    </source>
</evidence>
<feature type="region of interest" description="Disordered" evidence="1">
    <location>
        <begin position="136"/>
        <end position="158"/>
    </location>
</feature>
<evidence type="ECO:0000256" key="1">
    <source>
        <dbReference type="SAM" id="MobiDB-lite"/>
    </source>
</evidence>
<dbReference type="EMBL" id="MCGE01000042">
    <property type="protein sequence ID" value="ORZ05786.1"/>
    <property type="molecule type" value="Genomic_DNA"/>
</dbReference>
<dbReference type="Proteomes" id="UP000193560">
    <property type="component" value="Unassembled WGS sequence"/>
</dbReference>
<evidence type="ECO:0000313" key="2">
    <source>
        <dbReference type="EMBL" id="ORZ05786.1"/>
    </source>
</evidence>
<protein>
    <submittedName>
        <fullName evidence="2">Uncharacterized protein</fullName>
    </submittedName>
</protein>
<proteinExistence type="predicted"/>
<comment type="caution">
    <text evidence="2">The sequence shown here is derived from an EMBL/GenBank/DDBJ whole genome shotgun (WGS) entry which is preliminary data.</text>
</comment>
<feature type="compositionally biased region" description="Basic and acidic residues" evidence="1">
    <location>
        <begin position="136"/>
        <end position="150"/>
    </location>
</feature>
<accession>A0A1X2HZ52</accession>
<reference evidence="2 3" key="1">
    <citation type="submission" date="2016-07" db="EMBL/GenBank/DDBJ databases">
        <title>Pervasive Adenine N6-methylation of Active Genes in Fungi.</title>
        <authorList>
            <consortium name="DOE Joint Genome Institute"/>
            <person name="Mondo S.J."/>
            <person name="Dannebaum R.O."/>
            <person name="Kuo R.C."/>
            <person name="Labutti K."/>
            <person name="Haridas S."/>
            <person name="Kuo A."/>
            <person name="Salamov A."/>
            <person name="Ahrendt S.R."/>
            <person name="Lipzen A."/>
            <person name="Sullivan W."/>
            <person name="Andreopoulos W.B."/>
            <person name="Clum A."/>
            <person name="Lindquist E."/>
            <person name="Daum C."/>
            <person name="Ramamoorthy G.K."/>
            <person name="Gryganskyi A."/>
            <person name="Culley D."/>
            <person name="Magnuson J.K."/>
            <person name="James T.Y."/>
            <person name="O'Malley M.A."/>
            <person name="Stajich J.E."/>
            <person name="Spatafora J.W."/>
            <person name="Visel A."/>
            <person name="Grigoriev I.V."/>
        </authorList>
    </citation>
    <scope>NUCLEOTIDE SEQUENCE [LARGE SCALE GENOMIC DNA]</scope>
    <source>
        <strain evidence="2 3">NRRL 1336</strain>
    </source>
</reference>
<name>A0A1X2HZ52_9FUNG</name>
<keyword evidence="3" id="KW-1185">Reference proteome</keyword>
<sequence>MAISDDDLDDGIRFVNLTNMKTYLEWQKETDEQRGNIDLDAEQQQQQQQLKQGNRKRNKETKQRYDWILKWQDGDVSYMQNYGFFLSMNLDSLSTCDGQGIRSNCEGDNLSYDIGCNLCWWCCQYVDQKSKYQESKETQDCERKERRNQEGRAIGTNN</sequence>
<dbReference type="AlphaFoldDB" id="A0A1X2HZ52"/>
<organism evidence="2 3">
    <name type="scientific">Absidia repens</name>
    <dbReference type="NCBI Taxonomy" id="90262"/>
    <lineage>
        <taxon>Eukaryota</taxon>
        <taxon>Fungi</taxon>
        <taxon>Fungi incertae sedis</taxon>
        <taxon>Mucoromycota</taxon>
        <taxon>Mucoromycotina</taxon>
        <taxon>Mucoromycetes</taxon>
        <taxon>Mucorales</taxon>
        <taxon>Cunninghamellaceae</taxon>
        <taxon>Absidia</taxon>
    </lineage>
</organism>
<gene>
    <name evidence="2" type="ORF">BCR42DRAFT_427744</name>
</gene>